<gene>
    <name evidence="1" type="ordered locus">Mycch_0435</name>
</gene>
<dbReference type="AlphaFoldDB" id="I4BD98"/>
<sequence precursor="true">MGTTAPCYLVEWYQPPVTEAVLSQTAAKLADSAAAMSARGCPVRLLTMVSVPSDEVLFGLFAADSADHVAETCSRAGIPASRLAAAIATST</sequence>
<keyword evidence="2" id="KW-1185">Reference proteome</keyword>
<name>I4BD98_MYCCN</name>
<dbReference type="OrthoDB" id="4731035at2"/>
<accession>I4BD98</accession>
<evidence type="ECO:0008006" key="3">
    <source>
        <dbReference type="Google" id="ProtNLM"/>
    </source>
</evidence>
<reference evidence="1 2" key="1">
    <citation type="submission" date="2012-06" db="EMBL/GenBank/DDBJ databases">
        <title>Complete sequence of chromosome of Mycobacterium chubuense NBB4.</title>
        <authorList>
            <consortium name="US DOE Joint Genome Institute"/>
            <person name="Lucas S."/>
            <person name="Han J."/>
            <person name="Lapidus A."/>
            <person name="Cheng J.-F."/>
            <person name="Goodwin L."/>
            <person name="Pitluck S."/>
            <person name="Peters L."/>
            <person name="Mikhailova N."/>
            <person name="Teshima H."/>
            <person name="Detter J.C."/>
            <person name="Han C."/>
            <person name="Tapia R."/>
            <person name="Land M."/>
            <person name="Hauser L."/>
            <person name="Kyrpides N."/>
            <person name="Ivanova N."/>
            <person name="Pagani I."/>
            <person name="Mattes T."/>
            <person name="Holmes A."/>
            <person name="Rutledge P."/>
            <person name="Paulsen I."/>
            <person name="Coleman N."/>
            <person name="Woyke T."/>
        </authorList>
    </citation>
    <scope>NUCLEOTIDE SEQUENCE [LARGE SCALE GENOMIC DNA]</scope>
    <source>
        <strain evidence="1 2">NBB4</strain>
    </source>
</reference>
<dbReference type="HOGENOM" id="CLU_181489_0_0_11"/>
<dbReference type="eggNOG" id="ENOG5031T8F">
    <property type="taxonomic scope" value="Bacteria"/>
</dbReference>
<dbReference type="PATRIC" id="fig|710421.3.peg.428"/>
<organism evidence="1 2">
    <name type="scientific">Mycolicibacterium chubuense (strain NBB4)</name>
    <name type="common">Mycobacterium chubuense</name>
    <dbReference type="NCBI Taxonomy" id="710421"/>
    <lineage>
        <taxon>Bacteria</taxon>
        <taxon>Bacillati</taxon>
        <taxon>Actinomycetota</taxon>
        <taxon>Actinomycetes</taxon>
        <taxon>Mycobacteriales</taxon>
        <taxon>Mycobacteriaceae</taxon>
        <taxon>Mycolicibacterium</taxon>
    </lineage>
</organism>
<dbReference type="KEGG" id="mcb:Mycch_0435"/>
<dbReference type="RefSeq" id="WP_014813747.1">
    <property type="nucleotide sequence ID" value="NC_018027.1"/>
</dbReference>
<evidence type="ECO:0000313" key="2">
    <source>
        <dbReference type="Proteomes" id="UP000006057"/>
    </source>
</evidence>
<dbReference type="EMBL" id="CP003053">
    <property type="protein sequence ID" value="AFM15255.1"/>
    <property type="molecule type" value="Genomic_DNA"/>
</dbReference>
<proteinExistence type="predicted"/>
<dbReference type="Proteomes" id="UP000006057">
    <property type="component" value="Chromosome"/>
</dbReference>
<evidence type="ECO:0000313" key="1">
    <source>
        <dbReference type="EMBL" id="AFM15255.1"/>
    </source>
</evidence>
<protein>
    <recommendedName>
        <fullName evidence="3">DUF4242 domain-containing protein</fullName>
    </recommendedName>
</protein>